<evidence type="ECO:0000313" key="3">
    <source>
        <dbReference type="Proteomes" id="UP001157440"/>
    </source>
</evidence>
<dbReference type="Proteomes" id="UP001157440">
    <property type="component" value="Unassembled WGS sequence"/>
</dbReference>
<keyword evidence="1" id="KW-0732">Signal</keyword>
<evidence type="ECO:0008006" key="4">
    <source>
        <dbReference type="Google" id="ProtNLM"/>
    </source>
</evidence>
<evidence type="ECO:0000256" key="1">
    <source>
        <dbReference type="SAM" id="SignalP"/>
    </source>
</evidence>
<accession>A0AA37TIH7</accession>
<dbReference type="RefSeq" id="WP_238196410.1">
    <property type="nucleotide sequence ID" value="NZ_BPQZ01000010.1"/>
</dbReference>
<dbReference type="AlphaFoldDB" id="A0AA37TIH7"/>
<evidence type="ECO:0000313" key="2">
    <source>
        <dbReference type="EMBL" id="GLS70186.1"/>
    </source>
</evidence>
<feature type="signal peptide" evidence="1">
    <location>
        <begin position="1"/>
        <end position="19"/>
    </location>
</feature>
<feature type="chain" id="PRO_5041254295" description="UrcA family protein" evidence="1">
    <location>
        <begin position="20"/>
        <end position="118"/>
    </location>
</feature>
<reference evidence="3" key="1">
    <citation type="journal article" date="2019" name="Int. J. Syst. Evol. Microbiol.">
        <title>The Global Catalogue of Microorganisms (GCM) 10K type strain sequencing project: providing services to taxonomists for standard genome sequencing and annotation.</title>
        <authorList>
            <consortium name="The Broad Institute Genomics Platform"/>
            <consortium name="The Broad Institute Genome Sequencing Center for Infectious Disease"/>
            <person name="Wu L."/>
            <person name="Ma J."/>
        </authorList>
    </citation>
    <scope>NUCLEOTIDE SEQUENCE [LARGE SCALE GENOMIC DNA]</scope>
    <source>
        <strain evidence="3">NBRC 103632</strain>
    </source>
</reference>
<proteinExistence type="predicted"/>
<sequence length="118" mass="12818">MRYRAVVAVALAASVPAAAVRAQTQEEQALALLRASSAQSAIITFCGKHYAIDGTTALRISQTARDVATKVLGRERANAAFKDELARCYAEVKEAGEQQWCTDQRDELSGSELQIFKD</sequence>
<name>A0AA37TIH7_9HYPH</name>
<gene>
    <name evidence="2" type="ORF">GCM10007890_21990</name>
</gene>
<dbReference type="EMBL" id="BSPL01000013">
    <property type="protein sequence ID" value="GLS70186.1"/>
    <property type="molecule type" value="Genomic_DNA"/>
</dbReference>
<comment type="caution">
    <text evidence="2">The sequence shown here is derived from an EMBL/GenBank/DDBJ whole genome shotgun (WGS) entry which is preliminary data.</text>
</comment>
<keyword evidence="3" id="KW-1185">Reference proteome</keyword>
<protein>
    <recommendedName>
        <fullName evidence="4">UrcA family protein</fullName>
    </recommendedName>
</protein>
<organism evidence="2 3">
    <name type="scientific">Methylobacterium tardum</name>
    <dbReference type="NCBI Taxonomy" id="374432"/>
    <lineage>
        <taxon>Bacteria</taxon>
        <taxon>Pseudomonadati</taxon>
        <taxon>Pseudomonadota</taxon>
        <taxon>Alphaproteobacteria</taxon>
        <taxon>Hyphomicrobiales</taxon>
        <taxon>Methylobacteriaceae</taxon>
        <taxon>Methylobacterium</taxon>
    </lineage>
</organism>